<dbReference type="EMBL" id="CAKAEH010001948">
    <property type="protein sequence ID" value="CAG9540393.1"/>
    <property type="molecule type" value="Genomic_DNA"/>
</dbReference>
<name>A0A8J2MER6_9BILA</name>
<gene>
    <name evidence="1" type="ORF">CJOHNSTONI_LOCUS9912</name>
</gene>
<dbReference type="OrthoDB" id="5776386at2759"/>
<dbReference type="Proteomes" id="UP000746747">
    <property type="component" value="Unassembled WGS sequence"/>
</dbReference>
<protein>
    <submittedName>
        <fullName evidence="1">Uncharacterized protein</fullName>
    </submittedName>
</protein>
<dbReference type="AlphaFoldDB" id="A0A8J2MER6"/>
<evidence type="ECO:0000313" key="2">
    <source>
        <dbReference type="Proteomes" id="UP000746747"/>
    </source>
</evidence>
<accession>A0A8J2MER6</accession>
<proteinExistence type="predicted"/>
<reference evidence="1" key="1">
    <citation type="submission" date="2021-09" db="EMBL/GenBank/DDBJ databases">
        <authorList>
            <consortium name="Pathogen Informatics"/>
        </authorList>
    </citation>
    <scope>NUCLEOTIDE SEQUENCE</scope>
</reference>
<organism evidence="1 2">
    <name type="scientific">Cercopithifilaria johnstoni</name>
    <dbReference type="NCBI Taxonomy" id="2874296"/>
    <lineage>
        <taxon>Eukaryota</taxon>
        <taxon>Metazoa</taxon>
        <taxon>Ecdysozoa</taxon>
        <taxon>Nematoda</taxon>
        <taxon>Chromadorea</taxon>
        <taxon>Rhabditida</taxon>
        <taxon>Spirurina</taxon>
        <taxon>Spiruromorpha</taxon>
        <taxon>Filarioidea</taxon>
        <taxon>Onchocercidae</taxon>
        <taxon>Cercopithifilaria</taxon>
    </lineage>
</organism>
<keyword evidence="2" id="KW-1185">Reference proteome</keyword>
<comment type="caution">
    <text evidence="1">The sequence shown here is derived from an EMBL/GenBank/DDBJ whole genome shotgun (WGS) entry which is preliminary data.</text>
</comment>
<sequence>MKLDTDPKTEHRRMTLEHPSLKFVTERWHHGYRADVEIRKHINPKMVGYGCDLFVGNMKISVINTHCFVPLKRRLSSVNDNIVESSNDFLA</sequence>
<evidence type="ECO:0000313" key="1">
    <source>
        <dbReference type="EMBL" id="CAG9540393.1"/>
    </source>
</evidence>